<organism evidence="2 3">
    <name type="scientific">Nostoc commune NIES-4072</name>
    <dbReference type="NCBI Taxonomy" id="2005467"/>
    <lineage>
        <taxon>Bacteria</taxon>
        <taxon>Bacillati</taxon>
        <taxon>Cyanobacteriota</taxon>
        <taxon>Cyanophyceae</taxon>
        <taxon>Nostocales</taxon>
        <taxon>Nostocaceae</taxon>
        <taxon>Nostoc</taxon>
    </lineage>
</organism>
<keyword evidence="1" id="KW-1133">Transmembrane helix</keyword>
<evidence type="ECO:0000313" key="2">
    <source>
        <dbReference type="EMBL" id="GBG18882.1"/>
    </source>
</evidence>
<keyword evidence="3" id="KW-1185">Reference proteome</keyword>
<keyword evidence="1" id="KW-0472">Membrane</keyword>
<name>A0A2R5FJE0_NOSCO</name>
<feature type="transmembrane region" description="Helical" evidence="1">
    <location>
        <begin position="26"/>
        <end position="46"/>
    </location>
</feature>
<evidence type="ECO:0000256" key="1">
    <source>
        <dbReference type="SAM" id="Phobius"/>
    </source>
</evidence>
<reference evidence="2 3" key="1">
    <citation type="submission" date="2017-06" db="EMBL/GenBank/DDBJ databases">
        <title>Genome sequencing of cyanobaciteial culture collection at National Institute for Environmental Studies (NIES).</title>
        <authorList>
            <person name="Hirose Y."/>
            <person name="Shimura Y."/>
            <person name="Fujisawa T."/>
            <person name="Nakamura Y."/>
            <person name="Kawachi M."/>
        </authorList>
    </citation>
    <scope>NUCLEOTIDE SEQUENCE [LARGE SCALE GENOMIC DNA]</scope>
    <source>
        <strain evidence="2 3">NIES-4072</strain>
    </source>
</reference>
<keyword evidence="1" id="KW-0812">Transmembrane</keyword>
<protein>
    <submittedName>
        <fullName evidence="2">Uncharacterized protein</fullName>
    </submittedName>
</protein>
<accession>A0A2R5FJE0</accession>
<comment type="caution">
    <text evidence="2">The sequence shown here is derived from an EMBL/GenBank/DDBJ whole genome shotgun (WGS) entry which is preliminary data.</text>
</comment>
<dbReference type="EMBL" id="BDUD01000001">
    <property type="protein sequence ID" value="GBG18882.1"/>
    <property type="molecule type" value="Genomic_DNA"/>
</dbReference>
<proteinExistence type="predicted"/>
<dbReference type="Proteomes" id="UP000245124">
    <property type="component" value="Unassembled WGS sequence"/>
</dbReference>
<dbReference type="AlphaFoldDB" id="A0A2R5FJE0"/>
<gene>
    <name evidence="2" type="ORF">NIES4072_25470</name>
</gene>
<feature type="transmembrane region" description="Helical" evidence="1">
    <location>
        <begin position="52"/>
        <end position="69"/>
    </location>
</feature>
<evidence type="ECO:0000313" key="3">
    <source>
        <dbReference type="Proteomes" id="UP000245124"/>
    </source>
</evidence>
<sequence>MSAIEFKTSLFVGGMLIKTKKNYGQLLVSLLPSAFIFIFIYLYIVLLTQQRLYYLIVAISGFIAFNYSAM</sequence>